<evidence type="ECO:0000313" key="2">
    <source>
        <dbReference type="Proteomes" id="UP000054843"/>
    </source>
</evidence>
<evidence type="ECO:0000313" key="1">
    <source>
        <dbReference type="EMBL" id="KRZ74404.1"/>
    </source>
</evidence>
<dbReference type="EMBL" id="JYDO01000051">
    <property type="protein sequence ID" value="KRZ74404.1"/>
    <property type="molecule type" value="Genomic_DNA"/>
</dbReference>
<accession>A0A0V1MRG6</accession>
<dbReference type="AlphaFoldDB" id="A0A0V1MRG6"/>
<comment type="caution">
    <text evidence="1">The sequence shown here is derived from an EMBL/GenBank/DDBJ whole genome shotgun (WGS) entry which is preliminary data.</text>
</comment>
<keyword evidence="2" id="KW-1185">Reference proteome</keyword>
<dbReference type="Proteomes" id="UP000054843">
    <property type="component" value="Unassembled WGS sequence"/>
</dbReference>
<name>A0A0V1MRG6_9BILA</name>
<gene>
    <name evidence="1" type="ORF">T10_10077</name>
</gene>
<organism evidence="1 2">
    <name type="scientific">Trichinella papuae</name>
    <dbReference type="NCBI Taxonomy" id="268474"/>
    <lineage>
        <taxon>Eukaryota</taxon>
        <taxon>Metazoa</taxon>
        <taxon>Ecdysozoa</taxon>
        <taxon>Nematoda</taxon>
        <taxon>Enoplea</taxon>
        <taxon>Dorylaimia</taxon>
        <taxon>Trichinellida</taxon>
        <taxon>Trichinellidae</taxon>
        <taxon>Trichinella</taxon>
    </lineage>
</organism>
<protein>
    <submittedName>
        <fullName evidence="1">Uncharacterized protein</fullName>
    </submittedName>
</protein>
<reference evidence="1 2" key="1">
    <citation type="submission" date="2015-01" db="EMBL/GenBank/DDBJ databases">
        <title>Evolution of Trichinella species and genotypes.</title>
        <authorList>
            <person name="Korhonen P.K."/>
            <person name="Edoardo P."/>
            <person name="Giuseppe L.R."/>
            <person name="Gasser R.B."/>
        </authorList>
    </citation>
    <scope>NUCLEOTIDE SEQUENCE [LARGE SCALE GENOMIC DNA]</scope>
    <source>
        <strain evidence="1">ISS1980</strain>
    </source>
</reference>
<sequence length="108" mass="12442">MFPLKIKFRTLPVEPTESHELISVSTTVDHCKNVNEKVEKSKVKARNKKREKTSSIPAIKQSVTSQTRLIIMNIQQATAICLKATIEWASNEMGRRTRWANLFFKIKI</sequence>
<proteinExistence type="predicted"/>